<dbReference type="Gene3D" id="3.90.75.20">
    <property type="match status" value="1"/>
</dbReference>
<reference evidence="4" key="3">
    <citation type="submission" date="2019-08" db="EMBL/GenBank/DDBJ databases">
        <title>Complete Genome Sequence of the Polysaccharide-Degrading Rumen Bacterium Pseudobutyrivibrio xylanivorans MA3014.</title>
        <authorList>
            <person name="Palevich N."/>
            <person name="Maclean P.H."/>
            <person name="Kelly W.J."/>
            <person name="Leahy S.C."/>
            <person name="Rakonjac J."/>
            <person name="Attwood G.T."/>
        </authorList>
    </citation>
    <scope>NUCLEOTIDE SEQUENCE [LARGE SCALE GENOMIC DNA]</scope>
    <source>
        <strain evidence="4">MA3014</strain>
    </source>
</reference>
<keyword evidence="2" id="KW-0255">Endonuclease</keyword>
<dbReference type="OrthoDB" id="6631788at2"/>
<dbReference type="InterPro" id="IPR003615">
    <property type="entry name" value="HNH_nuc"/>
</dbReference>
<keyword evidence="2" id="KW-0378">Hydrolase</keyword>
<dbReference type="KEGG" id="pxv:FXF36_00555"/>
<accession>A0A5P6VUY3</accession>
<reference evidence="2" key="4">
    <citation type="journal article" date="2020" name="Genome Biol. Evol.">
        <title>Complete Genome Sequence of the Polysaccharide-Degrading Rumen Bacterium Pseudobutyrivibrio xylanivorans MA3014 Reveals an Incomplete Glycolytic Pathway.</title>
        <authorList>
            <person name="Palevich N."/>
            <person name="Maclean P.H."/>
            <person name="Kelly W.J."/>
            <person name="Leahy S.C."/>
            <person name="Rakonjac J."/>
            <person name="Attwood G.T."/>
        </authorList>
    </citation>
    <scope>NUCLEOTIDE SEQUENCE</scope>
    <source>
        <strain evidence="2">MA3014</strain>
    </source>
</reference>
<protein>
    <submittedName>
        <fullName evidence="2">HNH endonuclease</fullName>
    </submittedName>
</protein>
<evidence type="ECO:0000313" key="3">
    <source>
        <dbReference type="EMBL" id="QFJ56157.1"/>
    </source>
</evidence>
<name>A0A5P6VUY3_PSEXY</name>
<evidence type="ECO:0000259" key="1">
    <source>
        <dbReference type="SMART" id="SM00507"/>
    </source>
</evidence>
<reference evidence="2" key="2">
    <citation type="journal article" date="2019" name="Appl. Environ. Microbiol.">
        <title>Comparative Genomics of Rumen Butyrivibrio spp. Uncovers a Continuum of Polysaccharide-Degrading Capabilities.</title>
        <authorList>
            <person name="Palevich N."/>
            <person name="Kelly W.J."/>
            <person name="Leahy S.C."/>
            <person name="Denman S."/>
            <person name="Altermann E."/>
            <person name="Rakonjac J."/>
            <person name="Attwood G.T."/>
        </authorList>
    </citation>
    <scope>NUCLEOTIDE SEQUENCE</scope>
    <source>
        <strain evidence="2">MA3014</strain>
    </source>
</reference>
<dbReference type="EMBL" id="CP043028">
    <property type="protein sequence ID" value="QFJ56157.1"/>
    <property type="molecule type" value="Genomic_DNA"/>
</dbReference>
<dbReference type="SMART" id="SM00507">
    <property type="entry name" value="HNHc"/>
    <property type="match status" value="1"/>
</dbReference>
<dbReference type="InterPro" id="IPR044925">
    <property type="entry name" value="His-Me_finger_sf"/>
</dbReference>
<dbReference type="SUPFAM" id="SSF54060">
    <property type="entry name" value="His-Me finger endonucleases"/>
    <property type="match status" value="1"/>
</dbReference>
<reference evidence="2" key="1">
    <citation type="journal article" date="2018" name="Nat. Biotechnol.">
        <title>Cultivation and sequencing of rumen microbiome members from the Hungate1000 Collection.</title>
        <authorList>
            <consortium name="Hungate1000 project collaborators"/>
            <person name="Seshadri R."/>
            <person name="Leahy S.C."/>
            <person name="Attwood G.T."/>
            <person name="Teh K.H."/>
            <person name="Lambie S.C."/>
            <person name="Cookson A.L."/>
            <person name="Eloe-Fadrosh E.A."/>
            <person name="Pavlopoulos G.A."/>
            <person name="Hadjithomas M."/>
            <person name="Varghese N.J."/>
            <person name="Paez-Espino D."/>
            <person name="Perry R."/>
            <person name="Henderson G."/>
            <person name="Creevey C.J."/>
            <person name="Terrapon N."/>
            <person name="Lapebie P."/>
            <person name="Drula E."/>
            <person name="Lombard V."/>
            <person name="Rubin E."/>
            <person name="Kyrpides N.C."/>
            <person name="Henrissat B."/>
            <person name="Woyke T."/>
            <person name="Ivanova N.N."/>
            <person name="Kelly W.J."/>
        </authorList>
    </citation>
    <scope>NUCLEOTIDE SEQUENCE</scope>
    <source>
        <strain evidence="2">MA3014</strain>
    </source>
</reference>
<dbReference type="Proteomes" id="UP000327030">
    <property type="component" value="Chromosome 1"/>
</dbReference>
<dbReference type="GO" id="GO:0004519">
    <property type="term" value="F:endonuclease activity"/>
    <property type="evidence" value="ECO:0007669"/>
    <property type="project" value="UniProtKB-KW"/>
</dbReference>
<feature type="domain" description="HNH nuclease" evidence="1">
    <location>
        <begin position="48"/>
        <end position="96"/>
    </location>
</feature>
<dbReference type="KEGG" id="pxv:FXF36_00145"/>
<evidence type="ECO:0000313" key="4">
    <source>
        <dbReference type="Proteomes" id="UP000327030"/>
    </source>
</evidence>
<organism evidence="2 4">
    <name type="scientific">Pseudobutyrivibrio xylanivorans</name>
    <dbReference type="NCBI Taxonomy" id="185007"/>
    <lineage>
        <taxon>Bacteria</taxon>
        <taxon>Bacillati</taxon>
        <taxon>Bacillota</taxon>
        <taxon>Clostridia</taxon>
        <taxon>Lachnospirales</taxon>
        <taxon>Lachnospiraceae</taxon>
        <taxon>Pseudobutyrivibrio</taxon>
    </lineage>
</organism>
<dbReference type="EMBL" id="CP043028">
    <property type="protein sequence ID" value="QFJ56152.1"/>
    <property type="molecule type" value="Genomic_DNA"/>
</dbReference>
<proteinExistence type="predicted"/>
<dbReference type="Pfam" id="PF13392">
    <property type="entry name" value="HNH_3"/>
    <property type="match status" value="1"/>
</dbReference>
<keyword evidence="2" id="KW-0540">Nuclease</keyword>
<dbReference type="AlphaFoldDB" id="A0A5P6VUY3"/>
<sequence length="243" mass="28034">MVSGYPAYEIDTRGQIFSYKSGKKKQLKPTLDSKQRYYAITLCSQSGNHKKFLIHRLVALAFIPNPNDYGEVNHIDGNPQNNNVENLEWCDRKHNLAESYKTMSPVRNKNASRLYKGDEYIGDFESISAAIRYAKEKFKIVSVSSLHKYLQYGDIRVIPEKQGRKHVAKRVETRTQNKGILILEGEGITIKRNTVKEIADDVYRLTGRRYPPRSLCADYNGGYKIAHRFSLKRVYEENYVGET</sequence>
<evidence type="ECO:0000313" key="2">
    <source>
        <dbReference type="EMBL" id="QFJ56152.1"/>
    </source>
</evidence>
<gene>
    <name evidence="2" type="ORF">FXF36_00145</name>
    <name evidence="3" type="ORF">FXF36_00555</name>
</gene>